<dbReference type="InterPro" id="IPR029069">
    <property type="entry name" value="HotDog_dom_sf"/>
</dbReference>
<dbReference type="InterPro" id="IPR036779">
    <property type="entry name" value="LysM_dom_sf"/>
</dbReference>
<dbReference type="Gene3D" id="3.10.350.10">
    <property type="entry name" value="LysM domain"/>
    <property type="match status" value="2"/>
</dbReference>
<evidence type="ECO:0000256" key="1">
    <source>
        <dbReference type="SAM" id="SignalP"/>
    </source>
</evidence>
<feature type="chain" id="PRO_5043618711" description="LysM domain-containing protein" evidence="1">
    <location>
        <begin position="22"/>
        <end position="659"/>
    </location>
</feature>
<name>A0AAV5AJB4_9AGAM</name>
<dbReference type="InterPro" id="IPR052061">
    <property type="entry name" value="PTE-AB_protein"/>
</dbReference>
<dbReference type="PANTHER" id="PTHR47260:SF1">
    <property type="entry name" value="UPF0644 PROTEIN PB2B4.06"/>
    <property type="match status" value="1"/>
</dbReference>
<feature type="signal peptide" evidence="1">
    <location>
        <begin position="1"/>
        <end position="21"/>
    </location>
</feature>
<dbReference type="SUPFAM" id="SSF54637">
    <property type="entry name" value="Thioesterase/thiol ester dehydrase-isomerase"/>
    <property type="match status" value="1"/>
</dbReference>
<dbReference type="AlphaFoldDB" id="A0AAV5AJB4"/>
<evidence type="ECO:0000313" key="4">
    <source>
        <dbReference type="Proteomes" id="UP001050691"/>
    </source>
</evidence>
<gene>
    <name evidence="3" type="ORF">Clacol_007280</name>
</gene>
<organism evidence="3 4">
    <name type="scientific">Clathrus columnatus</name>
    <dbReference type="NCBI Taxonomy" id="1419009"/>
    <lineage>
        <taxon>Eukaryota</taxon>
        <taxon>Fungi</taxon>
        <taxon>Dikarya</taxon>
        <taxon>Basidiomycota</taxon>
        <taxon>Agaricomycotina</taxon>
        <taxon>Agaricomycetes</taxon>
        <taxon>Phallomycetidae</taxon>
        <taxon>Phallales</taxon>
        <taxon>Clathraceae</taxon>
        <taxon>Clathrus</taxon>
    </lineage>
</organism>
<dbReference type="EMBL" id="BPWL01000008">
    <property type="protein sequence ID" value="GJJ13031.1"/>
    <property type="molecule type" value="Genomic_DNA"/>
</dbReference>
<dbReference type="CDD" id="cd03443">
    <property type="entry name" value="PaaI_thioesterase"/>
    <property type="match status" value="1"/>
</dbReference>
<dbReference type="Pfam" id="PF03061">
    <property type="entry name" value="4HBT"/>
    <property type="match status" value="1"/>
</dbReference>
<evidence type="ECO:0000259" key="2">
    <source>
        <dbReference type="PROSITE" id="PS51782"/>
    </source>
</evidence>
<reference evidence="3" key="1">
    <citation type="submission" date="2021-10" db="EMBL/GenBank/DDBJ databases">
        <title>De novo Genome Assembly of Clathrus columnatus (Basidiomycota, Fungi) Using Illumina and Nanopore Sequence Data.</title>
        <authorList>
            <person name="Ogiso-Tanaka E."/>
            <person name="Itagaki H."/>
            <person name="Hosoya T."/>
            <person name="Hosaka K."/>
        </authorList>
    </citation>
    <scope>NUCLEOTIDE SEQUENCE</scope>
    <source>
        <strain evidence="3">MO-923</strain>
    </source>
</reference>
<dbReference type="InterPro" id="IPR006683">
    <property type="entry name" value="Thioestr_dom"/>
</dbReference>
<dbReference type="Gene3D" id="3.10.129.10">
    <property type="entry name" value="Hotdog Thioesterase"/>
    <property type="match status" value="1"/>
</dbReference>
<keyword evidence="1" id="KW-0732">Signal</keyword>
<dbReference type="Pfam" id="PF01476">
    <property type="entry name" value="LysM"/>
    <property type="match status" value="1"/>
</dbReference>
<proteinExistence type="predicted"/>
<dbReference type="CDD" id="cd00118">
    <property type="entry name" value="LysM"/>
    <property type="match status" value="1"/>
</dbReference>
<feature type="domain" description="LysM" evidence="2">
    <location>
        <begin position="25"/>
        <end position="71"/>
    </location>
</feature>
<dbReference type="PANTHER" id="PTHR47260">
    <property type="entry name" value="UPF0644 PROTEIN PB2B4.06"/>
    <property type="match status" value="1"/>
</dbReference>
<feature type="domain" description="LysM" evidence="2">
    <location>
        <begin position="80"/>
        <end position="126"/>
    </location>
</feature>
<protein>
    <recommendedName>
        <fullName evidence="2">LysM domain-containing protein</fullName>
    </recommendedName>
</protein>
<accession>A0AAV5AJB4</accession>
<dbReference type="PROSITE" id="PS51782">
    <property type="entry name" value="LYSM"/>
    <property type="match status" value="2"/>
</dbReference>
<evidence type="ECO:0000313" key="3">
    <source>
        <dbReference type="EMBL" id="GJJ13031.1"/>
    </source>
</evidence>
<dbReference type="Proteomes" id="UP001050691">
    <property type="component" value="Unassembled WGS sequence"/>
</dbReference>
<dbReference type="SUPFAM" id="SSF54106">
    <property type="entry name" value="LysM domain"/>
    <property type="match status" value="2"/>
</dbReference>
<comment type="caution">
    <text evidence="3">The sequence shown here is derived from an EMBL/GenBank/DDBJ whole genome shotgun (WGS) entry which is preliminary data.</text>
</comment>
<sequence>MFFKAATLVLALAASLPLVASTCTRSYTVKSGDTCDGISASQSVSSYQLAANNPSINAGCTNLAIGQVLCLGTQGQDCDDTLVVEDGDTCDDLISCAGINFTIFWHNNPTINSGCTNLYIGQVVCVASQVVAPAMGVSEPAPASSVAPPPAAASIHASSAAPVNVAPSPSVHSSAPSSTPTDDDVLMSETIECQLFYWCHIFIIIKTIQRLRYVQGNINHQRVLGTINNPERFEVTLLNCSLCPSPCTIPRFHDRIVTAIVLTDKEIIRVQRYIYSLISTAQGVYHSSSTCRPHYPLISLNLSKTLNLVGNQRRQPHVPAQALIGTSHECRLALSESTAHHLVYDLAYVPKQILLLHSTIQTGSKAGPSGAGGRRIKLSQALSSSSYLLGLFAPPEMFTLFHPRPTPPPPPENSEEANRITARIEKELNELEVLRKCREAPDASEWYEARPYVSIPPERLANHFTGGVIRGPTKIAVPPLVRSRKDETETWVFLHLGTGICGHEGIIHGGLLATLLDEGCARPAFLSFPSRVAVTANLNLNFRAPTKADQFVIMKTKLVELKGRKAVVDGRIEDLDGKVLVEARGIFVEPKLAAQLYHTGIPAVYPSLRRNLEQMAGAHANPNAGQPGNANDAQVGVETEVKYVLYPWARDVSIEVILD</sequence>
<dbReference type="SMART" id="SM00257">
    <property type="entry name" value="LysM"/>
    <property type="match status" value="2"/>
</dbReference>
<keyword evidence="4" id="KW-1185">Reference proteome</keyword>
<dbReference type="InterPro" id="IPR018392">
    <property type="entry name" value="LysM"/>
</dbReference>